<keyword evidence="5" id="KW-1185">Reference proteome</keyword>
<evidence type="ECO:0000313" key="4">
    <source>
        <dbReference type="EMBL" id="BCJ89767.1"/>
    </source>
</evidence>
<dbReference type="EMBL" id="AP023361">
    <property type="protein sequence ID" value="BCJ89767.1"/>
    <property type="molecule type" value="Genomic_DNA"/>
</dbReference>
<dbReference type="Pfam" id="PF00072">
    <property type="entry name" value="Response_reg"/>
    <property type="match status" value="1"/>
</dbReference>
<dbReference type="GO" id="GO:0000160">
    <property type="term" value="P:phosphorelay signal transduction system"/>
    <property type="evidence" value="ECO:0007669"/>
    <property type="project" value="InterPro"/>
</dbReference>
<dbReference type="InterPro" id="IPR011006">
    <property type="entry name" value="CheY-like_superfamily"/>
</dbReference>
<reference evidence="4 5" key="1">
    <citation type="submission" date="2020-08" db="EMBL/GenBank/DDBJ databases">
        <title>Genome sequence of Rhizobiales bacterium strain IZ6.</title>
        <authorList>
            <person name="Nakai R."/>
            <person name="Naganuma T."/>
        </authorList>
    </citation>
    <scope>NUCLEOTIDE SEQUENCE [LARGE SCALE GENOMIC DNA]</scope>
    <source>
        <strain evidence="4 5">IZ6</strain>
    </source>
</reference>
<dbReference type="PROSITE" id="PS50110">
    <property type="entry name" value="RESPONSE_REGULATORY"/>
    <property type="match status" value="1"/>
</dbReference>
<dbReference type="InterPro" id="IPR001789">
    <property type="entry name" value="Sig_transdc_resp-reg_receiver"/>
</dbReference>
<dbReference type="PANTHER" id="PTHR44591">
    <property type="entry name" value="STRESS RESPONSE REGULATOR PROTEIN 1"/>
    <property type="match status" value="1"/>
</dbReference>
<dbReference type="Proteomes" id="UP000515317">
    <property type="component" value="Chromosome"/>
</dbReference>
<dbReference type="PANTHER" id="PTHR44591:SF24">
    <property type="entry name" value="PROTEIN-GLUTAMATE METHYLESTERASE_PROTEIN-GLUTAMINE GLUTAMINASE 1"/>
    <property type="match status" value="1"/>
</dbReference>
<evidence type="ECO:0000256" key="1">
    <source>
        <dbReference type="ARBA" id="ARBA00022553"/>
    </source>
</evidence>
<gene>
    <name evidence="4" type="ORF">IZ6_05020</name>
</gene>
<evidence type="ECO:0000313" key="5">
    <source>
        <dbReference type="Proteomes" id="UP000515317"/>
    </source>
</evidence>
<sequence>MSNPDMPLEGRRVLLVEDETLVSMLMEDILMDFGCILVGTAARLEDALARAREAAIDIALLDVNLAGKRSFPVADILAERGIPFLFVSGYGEQALEAPHQNRPVIQKPFSPESIGEAIQNVLNG</sequence>
<organism evidence="4 5">
    <name type="scientific">Terrihabitans soli</name>
    <dbReference type="NCBI Taxonomy" id="708113"/>
    <lineage>
        <taxon>Bacteria</taxon>
        <taxon>Pseudomonadati</taxon>
        <taxon>Pseudomonadota</taxon>
        <taxon>Alphaproteobacteria</taxon>
        <taxon>Hyphomicrobiales</taxon>
        <taxon>Terrihabitans</taxon>
    </lineage>
</organism>
<evidence type="ECO:0000259" key="3">
    <source>
        <dbReference type="PROSITE" id="PS50110"/>
    </source>
</evidence>
<dbReference type="KEGG" id="tso:IZ6_05020"/>
<keyword evidence="1 2" id="KW-0597">Phosphoprotein</keyword>
<dbReference type="InterPro" id="IPR050595">
    <property type="entry name" value="Bact_response_regulator"/>
</dbReference>
<dbReference type="AlphaFoldDB" id="A0A6S6QPB9"/>
<dbReference type="SUPFAM" id="SSF52172">
    <property type="entry name" value="CheY-like"/>
    <property type="match status" value="1"/>
</dbReference>
<dbReference type="SMART" id="SM00448">
    <property type="entry name" value="REC"/>
    <property type="match status" value="1"/>
</dbReference>
<feature type="modified residue" description="4-aspartylphosphate" evidence="2">
    <location>
        <position position="62"/>
    </location>
</feature>
<evidence type="ECO:0000256" key="2">
    <source>
        <dbReference type="PROSITE-ProRule" id="PRU00169"/>
    </source>
</evidence>
<accession>A0A6S6QPB9</accession>
<dbReference type="Gene3D" id="3.40.50.2300">
    <property type="match status" value="1"/>
</dbReference>
<protein>
    <submittedName>
        <fullName evidence="4">Response regulator</fullName>
    </submittedName>
</protein>
<name>A0A6S6QPB9_9HYPH</name>
<proteinExistence type="predicted"/>
<feature type="domain" description="Response regulatory" evidence="3">
    <location>
        <begin position="12"/>
        <end position="122"/>
    </location>
</feature>